<gene>
    <name evidence="1" type="ORF">T9A_00294</name>
</gene>
<keyword evidence="2" id="KW-1185">Reference proteome</keyword>
<dbReference type="RefSeq" id="WP_035244487.1">
    <property type="nucleotide sequence ID" value="NZ_ARXU01000001.1"/>
</dbReference>
<dbReference type="Proteomes" id="UP000029443">
    <property type="component" value="Unassembled WGS sequence"/>
</dbReference>
<sequence length="83" mass="9175">MIHLIGFTPDSPQRQAFESLYRDGDICVFSDAGLLFASRLPLKGDGYLLQHPALALPDSPLPVIDHARLLELVAEHGPCTSWY</sequence>
<evidence type="ECO:0000313" key="1">
    <source>
        <dbReference type="EMBL" id="KGD62974.1"/>
    </source>
</evidence>
<proteinExistence type="predicted"/>
<protein>
    <submittedName>
        <fullName evidence="1">Uncharacterized protein</fullName>
    </submittedName>
</protein>
<organism evidence="1 2">
    <name type="scientific">Alcanivorax jadensis T9</name>
    <dbReference type="NCBI Taxonomy" id="1177181"/>
    <lineage>
        <taxon>Bacteria</taxon>
        <taxon>Pseudomonadati</taxon>
        <taxon>Pseudomonadota</taxon>
        <taxon>Gammaproteobacteria</taxon>
        <taxon>Oceanospirillales</taxon>
        <taxon>Alcanivoracaceae</taxon>
        <taxon>Alcanivorax</taxon>
    </lineage>
</organism>
<reference evidence="1 2" key="1">
    <citation type="submission" date="2012-09" db="EMBL/GenBank/DDBJ databases">
        <title>Genome Sequence of alkane-degrading Bacterium Alcanivorax jadensis T9.</title>
        <authorList>
            <person name="Lai Q."/>
            <person name="Shao Z."/>
        </authorList>
    </citation>
    <scope>NUCLEOTIDE SEQUENCE [LARGE SCALE GENOMIC DNA]</scope>
    <source>
        <strain evidence="1 2">T9</strain>
    </source>
</reference>
<evidence type="ECO:0000313" key="2">
    <source>
        <dbReference type="Proteomes" id="UP000029443"/>
    </source>
</evidence>
<comment type="caution">
    <text evidence="1">The sequence shown here is derived from an EMBL/GenBank/DDBJ whole genome shotgun (WGS) entry which is preliminary data.</text>
</comment>
<name>A0ABR4WID5_9GAMM</name>
<dbReference type="EMBL" id="ARXU01000001">
    <property type="protein sequence ID" value="KGD62974.1"/>
    <property type="molecule type" value="Genomic_DNA"/>
</dbReference>
<accession>A0ABR4WID5</accession>